<sequence>MQRLKRGLALYRLVFGQPRQEELLTHLGDLDEEQRQAAVAKWRIDLTPPALPDQSED</sequence>
<proteinExistence type="predicted"/>
<comment type="caution">
    <text evidence="1">The sequence shown here is derived from an EMBL/GenBank/DDBJ whole genome shotgun (WGS) entry which is preliminary data.</text>
</comment>
<evidence type="ECO:0000313" key="2">
    <source>
        <dbReference type="Proteomes" id="UP001200741"/>
    </source>
</evidence>
<accession>A0ABS8XNA7</accession>
<evidence type="ECO:0000313" key="1">
    <source>
        <dbReference type="EMBL" id="MCE4554259.1"/>
    </source>
</evidence>
<keyword evidence="2" id="KW-1185">Reference proteome</keyword>
<dbReference type="Proteomes" id="UP001200741">
    <property type="component" value="Unassembled WGS sequence"/>
</dbReference>
<name>A0ABS8XNA7_9BURK</name>
<organism evidence="1 2">
    <name type="scientific">Pelomonas cellulosilytica</name>
    <dbReference type="NCBI Taxonomy" id="2906762"/>
    <lineage>
        <taxon>Bacteria</taxon>
        <taxon>Pseudomonadati</taxon>
        <taxon>Pseudomonadota</taxon>
        <taxon>Betaproteobacteria</taxon>
        <taxon>Burkholderiales</taxon>
        <taxon>Sphaerotilaceae</taxon>
        <taxon>Roseateles</taxon>
    </lineage>
</organism>
<gene>
    <name evidence="1" type="ORF">LXT13_07335</name>
</gene>
<dbReference type="RefSeq" id="WP_233371165.1">
    <property type="nucleotide sequence ID" value="NZ_JAJTWU010000002.1"/>
</dbReference>
<dbReference type="EMBL" id="JAJTWU010000002">
    <property type="protein sequence ID" value="MCE4554259.1"/>
    <property type="molecule type" value="Genomic_DNA"/>
</dbReference>
<protein>
    <submittedName>
        <fullName evidence="1">Uncharacterized protein</fullName>
    </submittedName>
</protein>
<reference evidence="1 2" key="1">
    <citation type="submission" date="2021-12" db="EMBL/GenBank/DDBJ databases">
        <title>Genome seq of P8.</title>
        <authorList>
            <person name="Seo T."/>
        </authorList>
    </citation>
    <scope>NUCLEOTIDE SEQUENCE [LARGE SCALE GENOMIC DNA]</scope>
    <source>
        <strain evidence="1 2">P8</strain>
    </source>
</reference>